<proteinExistence type="predicted"/>
<dbReference type="KEGG" id="mcad:Pan265_07790"/>
<evidence type="ECO:0000256" key="1">
    <source>
        <dbReference type="SAM" id="SignalP"/>
    </source>
</evidence>
<keyword evidence="1" id="KW-0732">Signal</keyword>
<dbReference type="RefSeq" id="WP_145445073.1">
    <property type="nucleotide sequence ID" value="NZ_CP036280.1"/>
</dbReference>
<accession>A0A518BVC8</accession>
<reference evidence="2 3" key="1">
    <citation type="submission" date="2019-02" db="EMBL/GenBank/DDBJ databases">
        <title>Deep-cultivation of Planctomycetes and their phenomic and genomic characterization uncovers novel biology.</title>
        <authorList>
            <person name="Wiegand S."/>
            <person name="Jogler M."/>
            <person name="Boedeker C."/>
            <person name="Pinto D."/>
            <person name="Vollmers J."/>
            <person name="Rivas-Marin E."/>
            <person name="Kohn T."/>
            <person name="Peeters S.H."/>
            <person name="Heuer A."/>
            <person name="Rast P."/>
            <person name="Oberbeckmann S."/>
            <person name="Bunk B."/>
            <person name="Jeske O."/>
            <person name="Meyerdierks A."/>
            <person name="Storesund J.E."/>
            <person name="Kallscheuer N."/>
            <person name="Luecker S."/>
            <person name="Lage O.M."/>
            <person name="Pohl T."/>
            <person name="Merkel B.J."/>
            <person name="Hornburger P."/>
            <person name="Mueller R.-W."/>
            <person name="Bruemmer F."/>
            <person name="Labrenz M."/>
            <person name="Spormann A.M."/>
            <person name="Op den Camp H."/>
            <person name="Overmann J."/>
            <person name="Amann R."/>
            <person name="Jetten M.S.M."/>
            <person name="Mascher T."/>
            <person name="Medema M.H."/>
            <person name="Devos D.P."/>
            <person name="Kaster A.-K."/>
            <person name="Ovreas L."/>
            <person name="Rohde M."/>
            <person name="Galperin M.Y."/>
            <person name="Jogler C."/>
        </authorList>
    </citation>
    <scope>NUCLEOTIDE SEQUENCE [LARGE SCALE GENOMIC DNA]</scope>
    <source>
        <strain evidence="2 3">Pan265</strain>
    </source>
</reference>
<dbReference type="Proteomes" id="UP000320386">
    <property type="component" value="Chromosome"/>
</dbReference>
<evidence type="ECO:0000313" key="3">
    <source>
        <dbReference type="Proteomes" id="UP000320386"/>
    </source>
</evidence>
<evidence type="ECO:0000313" key="2">
    <source>
        <dbReference type="EMBL" id="QDU70935.1"/>
    </source>
</evidence>
<feature type="chain" id="PRO_5021955204" evidence="1">
    <location>
        <begin position="22"/>
        <end position="149"/>
    </location>
</feature>
<dbReference type="EMBL" id="CP036280">
    <property type="protein sequence ID" value="QDU70935.1"/>
    <property type="molecule type" value="Genomic_DNA"/>
</dbReference>
<feature type="signal peptide" evidence="1">
    <location>
        <begin position="1"/>
        <end position="21"/>
    </location>
</feature>
<protein>
    <submittedName>
        <fullName evidence="2">Uncharacterized protein</fullName>
    </submittedName>
</protein>
<dbReference type="AlphaFoldDB" id="A0A518BVC8"/>
<name>A0A518BVC8_9BACT</name>
<sequence precursor="true">MMRVPCLSVLVALCLCATTWAATPTERAEMRRLLEQRDGLARQLEELDQLAAVRVLDGERPLDLYARQIEVERRLDTLVNRIEMLAARTHQSVPELGTAHELSDEQRARTVERASALLERGRERALAVVRQETEAFLAELDFTEFLSDE</sequence>
<keyword evidence="3" id="KW-1185">Reference proteome</keyword>
<organism evidence="2 3">
    <name type="scientific">Mucisphaera calidilacus</name>
    <dbReference type="NCBI Taxonomy" id="2527982"/>
    <lineage>
        <taxon>Bacteria</taxon>
        <taxon>Pseudomonadati</taxon>
        <taxon>Planctomycetota</taxon>
        <taxon>Phycisphaerae</taxon>
        <taxon>Phycisphaerales</taxon>
        <taxon>Phycisphaeraceae</taxon>
        <taxon>Mucisphaera</taxon>
    </lineage>
</organism>
<gene>
    <name evidence="2" type="ORF">Pan265_07790</name>
</gene>